<proteinExistence type="predicted"/>
<protein>
    <submittedName>
        <fullName evidence="1">Uncharacterized protein</fullName>
    </submittedName>
</protein>
<dbReference type="STRING" id="933852.A0A0C2XR75"/>
<accession>A0A0C2XR75</accession>
<keyword evidence="2" id="KW-1185">Reference proteome</keyword>
<dbReference type="AlphaFoldDB" id="A0A0C2XR75"/>
<dbReference type="OrthoDB" id="2687876at2759"/>
<dbReference type="HOGENOM" id="CLU_040048_0_0_1"/>
<organism evidence="1 2">
    <name type="scientific">Serendipita vermifera MAFF 305830</name>
    <dbReference type="NCBI Taxonomy" id="933852"/>
    <lineage>
        <taxon>Eukaryota</taxon>
        <taxon>Fungi</taxon>
        <taxon>Dikarya</taxon>
        <taxon>Basidiomycota</taxon>
        <taxon>Agaricomycotina</taxon>
        <taxon>Agaricomycetes</taxon>
        <taxon>Sebacinales</taxon>
        <taxon>Serendipitaceae</taxon>
        <taxon>Serendipita</taxon>
    </lineage>
</organism>
<dbReference type="Proteomes" id="UP000054097">
    <property type="component" value="Unassembled WGS sequence"/>
</dbReference>
<gene>
    <name evidence="1" type="ORF">M408DRAFT_21481</name>
</gene>
<reference evidence="1 2" key="1">
    <citation type="submission" date="2014-04" db="EMBL/GenBank/DDBJ databases">
        <authorList>
            <consortium name="DOE Joint Genome Institute"/>
            <person name="Kuo A."/>
            <person name="Zuccaro A."/>
            <person name="Kohler A."/>
            <person name="Nagy L.G."/>
            <person name="Floudas D."/>
            <person name="Copeland A."/>
            <person name="Barry K.W."/>
            <person name="Cichocki N."/>
            <person name="Veneault-Fourrey C."/>
            <person name="LaButti K."/>
            <person name="Lindquist E.A."/>
            <person name="Lipzen A."/>
            <person name="Lundell T."/>
            <person name="Morin E."/>
            <person name="Murat C."/>
            <person name="Sun H."/>
            <person name="Tunlid A."/>
            <person name="Henrissat B."/>
            <person name="Grigoriev I.V."/>
            <person name="Hibbett D.S."/>
            <person name="Martin F."/>
            <person name="Nordberg H.P."/>
            <person name="Cantor M.N."/>
            <person name="Hua S.X."/>
        </authorList>
    </citation>
    <scope>NUCLEOTIDE SEQUENCE [LARGE SCALE GENOMIC DNA]</scope>
    <source>
        <strain evidence="1 2">MAFF 305830</strain>
    </source>
</reference>
<sequence>MASLVYTGVANHFTVCHLFGILCVSKCSSCANFAAFIWLPECKRVCVPCVRKDPAYMPMTVADATIAFGLGKKMLETIPIVKTLPGEYGLWTSTRRRQMLLLSEQWAREAALIVHGGEDGLSAYLRKASTKSTMIAYQHRMARRNALGCANKTLDNISRYLATAFMPVLLQRATGEVSEGVFYTGCRIASEGRTLSGQQKELLIDRREQSYSPSCFLLHFRECLAAQQIWKERSRSTQ</sequence>
<name>A0A0C2XR75_SERVB</name>
<evidence type="ECO:0000313" key="1">
    <source>
        <dbReference type="EMBL" id="KIM31447.1"/>
    </source>
</evidence>
<evidence type="ECO:0000313" key="2">
    <source>
        <dbReference type="Proteomes" id="UP000054097"/>
    </source>
</evidence>
<reference evidence="2" key="2">
    <citation type="submission" date="2015-01" db="EMBL/GenBank/DDBJ databases">
        <title>Evolutionary Origins and Diversification of the Mycorrhizal Mutualists.</title>
        <authorList>
            <consortium name="DOE Joint Genome Institute"/>
            <consortium name="Mycorrhizal Genomics Consortium"/>
            <person name="Kohler A."/>
            <person name="Kuo A."/>
            <person name="Nagy L.G."/>
            <person name="Floudas D."/>
            <person name="Copeland A."/>
            <person name="Barry K.W."/>
            <person name="Cichocki N."/>
            <person name="Veneault-Fourrey C."/>
            <person name="LaButti K."/>
            <person name="Lindquist E.A."/>
            <person name="Lipzen A."/>
            <person name="Lundell T."/>
            <person name="Morin E."/>
            <person name="Murat C."/>
            <person name="Riley R."/>
            <person name="Ohm R."/>
            <person name="Sun H."/>
            <person name="Tunlid A."/>
            <person name="Henrissat B."/>
            <person name="Grigoriev I.V."/>
            <person name="Hibbett D.S."/>
            <person name="Martin F."/>
        </authorList>
    </citation>
    <scope>NUCLEOTIDE SEQUENCE [LARGE SCALE GENOMIC DNA]</scope>
    <source>
        <strain evidence="2">MAFF 305830</strain>
    </source>
</reference>
<dbReference type="EMBL" id="KN824282">
    <property type="protein sequence ID" value="KIM31447.1"/>
    <property type="molecule type" value="Genomic_DNA"/>
</dbReference>